<proteinExistence type="predicted"/>
<dbReference type="Proteomes" id="UP001596098">
    <property type="component" value="Unassembled WGS sequence"/>
</dbReference>
<dbReference type="Gene3D" id="3.50.50.60">
    <property type="entry name" value="FAD/NAD(P)-binding domain"/>
    <property type="match status" value="1"/>
</dbReference>
<dbReference type="EMBL" id="JBHSQI010000002">
    <property type="protein sequence ID" value="MFC6152965.1"/>
    <property type="molecule type" value="Genomic_DNA"/>
</dbReference>
<protein>
    <submittedName>
        <fullName evidence="2">FAD/NAD(P)-binding protein</fullName>
    </submittedName>
</protein>
<comment type="caution">
    <text evidence="2">The sequence shown here is derived from an EMBL/GenBank/DDBJ whole genome shotgun (WGS) entry which is preliminary data.</text>
</comment>
<reference evidence="3" key="1">
    <citation type="journal article" date="2019" name="Int. J. Syst. Evol. Microbiol.">
        <title>The Global Catalogue of Microorganisms (GCM) 10K type strain sequencing project: providing services to taxonomists for standard genome sequencing and annotation.</title>
        <authorList>
            <consortium name="The Broad Institute Genomics Platform"/>
            <consortium name="The Broad Institute Genome Sequencing Center for Infectious Disease"/>
            <person name="Wu L."/>
            <person name="Ma J."/>
        </authorList>
    </citation>
    <scope>NUCLEOTIDE SEQUENCE [LARGE SCALE GENOMIC DNA]</scope>
    <source>
        <strain evidence="3">DFY28</strain>
    </source>
</reference>
<dbReference type="InterPro" id="IPR036188">
    <property type="entry name" value="FAD/NAD-bd_sf"/>
</dbReference>
<name>A0ABW1QWH2_9ACTN</name>
<feature type="domain" description="FAD-dependent urate hydroxylase HpyO/Asp monooxygenase CreE-like FAD/NAD(P)-binding" evidence="1">
    <location>
        <begin position="14"/>
        <end position="163"/>
    </location>
</feature>
<accession>A0ABW1QWH2</accession>
<dbReference type="InterPro" id="IPR011990">
    <property type="entry name" value="TPR-like_helical_dom_sf"/>
</dbReference>
<dbReference type="PANTHER" id="PTHR40254:SF1">
    <property type="entry name" value="BLR0577 PROTEIN"/>
    <property type="match status" value="1"/>
</dbReference>
<organism evidence="2 3">
    <name type="scientific">Nocardioides yefusunii</name>
    <dbReference type="NCBI Taxonomy" id="2500546"/>
    <lineage>
        <taxon>Bacteria</taxon>
        <taxon>Bacillati</taxon>
        <taxon>Actinomycetota</taxon>
        <taxon>Actinomycetes</taxon>
        <taxon>Propionibacteriales</taxon>
        <taxon>Nocardioidaceae</taxon>
        <taxon>Nocardioides</taxon>
    </lineage>
</organism>
<dbReference type="InterPro" id="IPR052189">
    <property type="entry name" value="L-asp_N-monooxygenase_NS-form"/>
</dbReference>
<dbReference type="Pfam" id="PF14559">
    <property type="entry name" value="TPR_19"/>
    <property type="match status" value="1"/>
</dbReference>
<evidence type="ECO:0000259" key="1">
    <source>
        <dbReference type="Pfam" id="PF13454"/>
    </source>
</evidence>
<gene>
    <name evidence="2" type="ORF">ACFPWU_04715</name>
</gene>
<sequence length="938" mass="100810">MQHGLNQVKRPKVVVVGAGASGTLTAIHLLRTAGRRSTGVDIVLVDPVDRWGRGTAFGTPENEHLLNVPAAGMSALPEDPRHFVAWLNRESATAVDPNSFQPRRNFALYLDDTLADAKDAAPLASLHHVRATTTALRRTAHGMSVVTDDGREIVADAVVVGTGLPSVGHDWAPSSLTDSAFFIPDPWRPGALDVVRRDKVGPADVLVVGAGLTMVDVVWSLTGKGARPGRHLIAVSRSGRLPRAHLATPKLAAIPDVSEWGSSLDGIRAAALAHITGVKEATGDWRPAVDGLRFRVATLWERLSEEDRLRFAREHAGEWNVVRHKMAPSSAELVSELTRTGVLRTEAASVKDAEPLPTGGLRVTLSDGSTHDVGWVVNCTGPQSDIRLLGNPLLDDLLRDRAGAPLATVATGGMGVRTHEGRVLDGHGYADAPLWTLGALRRGELWESTAVPEIRTQALQVATQVLDAVAPLPRRLEDGRMVGGHHPIARPRDPLGLPLSTTAEAAAAYNAGLERLMLLQDGAEEKIREATELDPTFALAHAALAMLGHEAGAHTDVAASLTAAQEAVRKRGDDREASLVDVISRRVQDVRHGGAQALMSHIANYPRDVLAVSSAVPTIAFSGVVDVQREAWDLVEGLAPAYGDHWWYISLLAFTRQDQGRYEEAGLLAESALGVDPSSGHAVHALAHVMYETGQHEEGRTWLDHWVAQSGRSASHRAHFAWHAALHELSLGDTEAVRARYYSQLAPPAVTGVRALIDSTSLLWRWKIAVADWDTSTSGLTLPPTFAGEAPVPPVGNVLEAIDESMLMRPETPFVALHAAFALATAGDAPRLAQLREHCYRTPAQTGRSITDLCDGLLAYLARDWSRAADLLTDVHPLLPRAGGSAAQREMVEETILSALVNAGRAQEAEQLLHGRLHRRPSPLDARRVVGFEQLSAR</sequence>
<dbReference type="SUPFAM" id="SSF51905">
    <property type="entry name" value="FAD/NAD(P)-binding domain"/>
    <property type="match status" value="1"/>
</dbReference>
<dbReference type="PANTHER" id="PTHR40254">
    <property type="entry name" value="BLR0577 PROTEIN"/>
    <property type="match status" value="1"/>
</dbReference>
<dbReference type="InterPro" id="IPR038732">
    <property type="entry name" value="HpyO/CreE_NAD-binding"/>
</dbReference>
<evidence type="ECO:0000313" key="3">
    <source>
        <dbReference type="Proteomes" id="UP001596098"/>
    </source>
</evidence>
<dbReference type="Pfam" id="PF13454">
    <property type="entry name" value="NAD_binding_9"/>
    <property type="match status" value="1"/>
</dbReference>
<evidence type="ECO:0000313" key="2">
    <source>
        <dbReference type="EMBL" id="MFC6152965.1"/>
    </source>
</evidence>
<dbReference type="Gene3D" id="1.25.40.10">
    <property type="entry name" value="Tetratricopeptide repeat domain"/>
    <property type="match status" value="1"/>
</dbReference>
<dbReference type="RefSeq" id="WP_128219416.1">
    <property type="nucleotide sequence ID" value="NZ_CP034929.1"/>
</dbReference>
<keyword evidence="3" id="KW-1185">Reference proteome</keyword>
<dbReference type="SUPFAM" id="SSF48452">
    <property type="entry name" value="TPR-like"/>
    <property type="match status" value="1"/>
</dbReference>